<evidence type="ECO:0000313" key="1">
    <source>
        <dbReference type="EMBL" id="KAK3064776.1"/>
    </source>
</evidence>
<dbReference type="EMBL" id="JAWDJW010006430">
    <property type="protein sequence ID" value="KAK3064776.1"/>
    <property type="molecule type" value="Genomic_DNA"/>
</dbReference>
<accession>A0ACC3DBA7</accession>
<keyword evidence="2" id="KW-1185">Reference proteome</keyword>
<evidence type="ECO:0000313" key="2">
    <source>
        <dbReference type="Proteomes" id="UP001186974"/>
    </source>
</evidence>
<sequence>MASARDDVAAKVFNTEELRELIILFLPIQDVLNVRRLSKSVRNTIDGSLWIQRNLFLDDSG</sequence>
<proteinExistence type="predicted"/>
<comment type="caution">
    <text evidence="1">The sequence shown here is derived from an EMBL/GenBank/DDBJ whole genome shotgun (WGS) entry which is preliminary data.</text>
</comment>
<name>A0ACC3DBA7_9PEZI</name>
<protein>
    <submittedName>
        <fullName evidence="1">Uncharacterized protein</fullName>
    </submittedName>
</protein>
<organism evidence="1 2">
    <name type="scientific">Coniosporium uncinatum</name>
    <dbReference type="NCBI Taxonomy" id="93489"/>
    <lineage>
        <taxon>Eukaryota</taxon>
        <taxon>Fungi</taxon>
        <taxon>Dikarya</taxon>
        <taxon>Ascomycota</taxon>
        <taxon>Pezizomycotina</taxon>
        <taxon>Dothideomycetes</taxon>
        <taxon>Dothideomycetes incertae sedis</taxon>
        <taxon>Coniosporium</taxon>
    </lineage>
</organism>
<feature type="non-terminal residue" evidence="1">
    <location>
        <position position="61"/>
    </location>
</feature>
<gene>
    <name evidence="1" type="ORF">LTS18_004089</name>
</gene>
<reference evidence="1" key="1">
    <citation type="submission" date="2024-09" db="EMBL/GenBank/DDBJ databases">
        <title>Black Yeasts Isolated from many extreme environments.</title>
        <authorList>
            <person name="Coleine C."/>
            <person name="Stajich J.E."/>
            <person name="Selbmann L."/>
        </authorList>
    </citation>
    <scope>NUCLEOTIDE SEQUENCE</scope>
    <source>
        <strain evidence="1">CCFEE 5737</strain>
    </source>
</reference>
<dbReference type="Proteomes" id="UP001186974">
    <property type="component" value="Unassembled WGS sequence"/>
</dbReference>